<protein>
    <recommendedName>
        <fullName evidence="3">DNA gyrase inhibitor YacG</fullName>
    </recommendedName>
</protein>
<feature type="binding site" evidence="3">
    <location>
        <position position="44"/>
    </location>
    <ligand>
        <name>Zn(2+)</name>
        <dbReference type="ChEBI" id="CHEBI:29105"/>
    </ligand>
</feature>
<dbReference type="Proteomes" id="UP000185494">
    <property type="component" value="Chromosome 1"/>
</dbReference>
<dbReference type="InterPro" id="IPR005584">
    <property type="entry name" value="DNA_gyrase_inhibitor_YacG"/>
</dbReference>
<proteinExistence type="inferred from homology"/>
<evidence type="ECO:0000256" key="2">
    <source>
        <dbReference type="ARBA" id="ARBA00022833"/>
    </source>
</evidence>
<dbReference type="HAMAP" id="MF_00649">
    <property type="entry name" value="DNA_gyrase_inhibitor_YacG"/>
    <property type="match status" value="1"/>
</dbReference>
<evidence type="ECO:0000313" key="7">
    <source>
        <dbReference type="Proteomes" id="UP000185494"/>
    </source>
</evidence>
<dbReference type="Gene3D" id="3.30.50.10">
    <property type="entry name" value="Erythroid Transcription Factor GATA-1, subunit A"/>
    <property type="match status" value="1"/>
</dbReference>
<dbReference type="PANTHER" id="PTHR36150:SF1">
    <property type="entry name" value="DNA GYRASE INHIBITOR YACG"/>
    <property type="match status" value="1"/>
</dbReference>
<dbReference type="AlphaFoldDB" id="A0A1L7AGE0"/>
<organism evidence="5 7">
    <name type="scientific">Roseomonas gilardii</name>
    <dbReference type="NCBI Taxonomy" id="257708"/>
    <lineage>
        <taxon>Bacteria</taxon>
        <taxon>Pseudomonadati</taxon>
        <taxon>Pseudomonadota</taxon>
        <taxon>Alphaproteobacteria</taxon>
        <taxon>Acetobacterales</taxon>
        <taxon>Roseomonadaceae</taxon>
        <taxon>Roseomonas</taxon>
    </lineage>
</organism>
<dbReference type="Pfam" id="PF03884">
    <property type="entry name" value="YacG"/>
    <property type="match status" value="1"/>
</dbReference>
<keyword evidence="8" id="KW-1185">Reference proteome</keyword>
<reference evidence="5 7" key="1">
    <citation type="submission" date="2016-05" db="EMBL/GenBank/DDBJ databases">
        <title>Complete Genome and Methylome Analysis of Psychrotrophic Bacterial Isolates from Antarctic Lake Untersee.</title>
        <authorList>
            <person name="Fomenkov A."/>
            <person name="Akimov V.N."/>
            <person name="Vasilyeva L.V."/>
            <person name="Andersen D."/>
            <person name="Vincze T."/>
            <person name="Roberts R.J."/>
        </authorList>
    </citation>
    <scope>NUCLEOTIDE SEQUENCE [LARGE SCALE GENOMIC DNA]</scope>
    <source>
        <strain evidence="5 7">U14-5</strain>
    </source>
</reference>
<reference evidence="6 8" key="2">
    <citation type="journal article" date="2019" name="Microb. Pathog.">
        <title>Comparison of VITEK 2, MALDI-TOF MS, 16S rRNA gene sequencing, and whole-genome sequencing for identification of Roseomonas mucosa.</title>
        <authorList>
            <person name="Rudolph W.W."/>
            <person name="Gunzer F."/>
            <person name="Trauth M."/>
            <person name="Bunk B."/>
            <person name="Bigge R."/>
            <person name="Schrottner P."/>
        </authorList>
    </citation>
    <scope>NUCLEOTIDE SEQUENCE [LARGE SCALE GENOMIC DNA]</scope>
    <source>
        <strain evidence="6 8">DSM 103800</strain>
    </source>
</reference>
<dbReference type="KEGG" id="rgi:RGI145_12205"/>
<evidence type="ECO:0000313" key="8">
    <source>
        <dbReference type="Proteomes" id="UP001258945"/>
    </source>
</evidence>
<dbReference type="Proteomes" id="UP001258945">
    <property type="component" value="Unassembled WGS sequence"/>
</dbReference>
<evidence type="ECO:0000256" key="3">
    <source>
        <dbReference type="HAMAP-Rule" id="MF_00649"/>
    </source>
</evidence>
<feature type="binding site" evidence="3">
    <location>
        <position position="40"/>
    </location>
    <ligand>
        <name>Zn(2+)</name>
        <dbReference type="ChEBI" id="CHEBI:29105"/>
    </ligand>
</feature>
<dbReference type="EMBL" id="CP015583">
    <property type="protein sequence ID" value="APT57759.1"/>
    <property type="molecule type" value="Genomic_DNA"/>
</dbReference>
<dbReference type="RefSeq" id="WP_075798580.1">
    <property type="nucleotide sequence ID" value="NZ_CP015583.1"/>
</dbReference>
<feature type="binding site" evidence="3">
    <location>
        <position position="28"/>
    </location>
    <ligand>
        <name>Zn(2+)</name>
        <dbReference type="ChEBI" id="CHEBI:29105"/>
    </ligand>
</feature>
<dbReference type="EMBL" id="JAVVDO010000058">
    <property type="protein sequence ID" value="MDT8333509.1"/>
    <property type="molecule type" value="Genomic_DNA"/>
</dbReference>
<evidence type="ECO:0000256" key="1">
    <source>
        <dbReference type="ARBA" id="ARBA00022723"/>
    </source>
</evidence>
<sequence length="73" mass="7925">MPDRPPAAPPGSATRPERAQRGARCPICGRPVVPAHRPFCSPRCRQVDLGHWLTGSYAIPGEPVGERDPDLED</sequence>
<name>A0A1L7AGE0_9PROT</name>
<comment type="similarity">
    <text evidence="3">Belongs to the DNA gyrase inhibitor YacG family.</text>
</comment>
<evidence type="ECO:0000313" key="5">
    <source>
        <dbReference type="EMBL" id="APT57759.1"/>
    </source>
</evidence>
<dbReference type="PANTHER" id="PTHR36150">
    <property type="entry name" value="DNA GYRASE INHIBITOR YACG"/>
    <property type="match status" value="1"/>
</dbReference>
<dbReference type="InterPro" id="IPR013088">
    <property type="entry name" value="Znf_NHR/GATA"/>
</dbReference>
<dbReference type="STRING" id="257708.RGI145_12205"/>
<comment type="subunit">
    <text evidence="3">Interacts with GyrB.</text>
</comment>
<dbReference type="GO" id="GO:0008657">
    <property type="term" value="F:DNA topoisomerase type II (double strand cut, ATP-hydrolyzing) inhibitor activity"/>
    <property type="evidence" value="ECO:0007669"/>
    <property type="project" value="UniProtKB-UniRule"/>
</dbReference>
<keyword evidence="2 3" id="KW-0862">Zinc</keyword>
<feature type="binding site" evidence="3">
    <location>
        <position position="25"/>
    </location>
    <ligand>
        <name>Zn(2+)</name>
        <dbReference type="ChEBI" id="CHEBI:29105"/>
    </ligand>
</feature>
<dbReference type="SUPFAM" id="SSF57716">
    <property type="entry name" value="Glucocorticoid receptor-like (DNA-binding domain)"/>
    <property type="match status" value="1"/>
</dbReference>
<accession>A0A1L7AGE0</accession>
<dbReference type="GO" id="GO:0008270">
    <property type="term" value="F:zinc ion binding"/>
    <property type="evidence" value="ECO:0007669"/>
    <property type="project" value="UniProtKB-UniRule"/>
</dbReference>
<keyword evidence="1 3" id="KW-0479">Metal-binding</keyword>
<comment type="function">
    <text evidence="3">Inhibits all the catalytic activities of DNA gyrase by preventing its interaction with DNA. Acts by binding directly to the C-terminal domain of GyrB, which probably disrupts DNA binding by the gyrase.</text>
</comment>
<comment type="cofactor">
    <cofactor evidence="3">
        <name>Zn(2+)</name>
        <dbReference type="ChEBI" id="CHEBI:29105"/>
    </cofactor>
    <text evidence="3">Binds 1 zinc ion.</text>
</comment>
<gene>
    <name evidence="3 6" type="primary">yacG</name>
    <name evidence="5" type="ORF">RGI145_12205</name>
    <name evidence="6" type="ORF">RQ831_20865</name>
</gene>
<feature type="region of interest" description="Disordered" evidence="4">
    <location>
        <begin position="1"/>
        <end position="24"/>
    </location>
</feature>
<evidence type="ECO:0000256" key="4">
    <source>
        <dbReference type="SAM" id="MobiDB-lite"/>
    </source>
</evidence>
<evidence type="ECO:0000313" key="6">
    <source>
        <dbReference type="EMBL" id="MDT8333509.1"/>
    </source>
</evidence>
<dbReference type="GO" id="GO:0006355">
    <property type="term" value="P:regulation of DNA-templated transcription"/>
    <property type="evidence" value="ECO:0007669"/>
    <property type="project" value="InterPro"/>
</dbReference>
<reference evidence="6" key="3">
    <citation type="submission" date="2023-09" db="EMBL/GenBank/DDBJ databases">
        <authorList>
            <person name="Schober I."/>
            <person name="Bunk B."/>
        </authorList>
    </citation>
    <scope>NUCLEOTIDE SEQUENCE</scope>
    <source>
        <strain evidence="6">DSM 103800</strain>
    </source>
</reference>